<dbReference type="Pfam" id="PF24732">
    <property type="entry name" value="ParE_like"/>
    <property type="match status" value="1"/>
</dbReference>
<comment type="caution">
    <text evidence="2">The sequence shown here is derived from an EMBL/GenBank/DDBJ whole genome shotgun (WGS) entry which is preliminary data.</text>
</comment>
<gene>
    <name evidence="2" type="ORF">VB854_05720</name>
</gene>
<proteinExistence type="predicted"/>
<sequence length="44" mass="5152">MGKLWSARIGLNYRALAVQDGQDYIWVWIGTHDEYEQILKSRLG</sequence>
<accession>A0ABU5TU64</accession>
<evidence type="ECO:0000313" key="2">
    <source>
        <dbReference type="EMBL" id="MEA5518441.1"/>
    </source>
</evidence>
<keyword evidence="3" id="KW-1185">Reference proteome</keyword>
<protein>
    <recommendedName>
        <fullName evidence="1">ParE-like toxin domain-containing protein</fullName>
    </recommendedName>
</protein>
<dbReference type="InterPro" id="IPR056925">
    <property type="entry name" value="ParE-like"/>
</dbReference>
<dbReference type="EMBL" id="JAYGHT010000010">
    <property type="protein sequence ID" value="MEA5518441.1"/>
    <property type="molecule type" value="Genomic_DNA"/>
</dbReference>
<name>A0ABU5TU64_9CYAN</name>
<dbReference type="Proteomes" id="UP001301728">
    <property type="component" value="Unassembled WGS sequence"/>
</dbReference>
<evidence type="ECO:0000259" key="1">
    <source>
        <dbReference type="Pfam" id="PF24732"/>
    </source>
</evidence>
<reference evidence="2 3" key="1">
    <citation type="submission" date="2023-12" db="EMBL/GenBank/DDBJ databases">
        <title>Baltic Sea Cyanobacteria.</title>
        <authorList>
            <person name="Delbaje E."/>
            <person name="Fewer D.P."/>
            <person name="Shishido T.K."/>
        </authorList>
    </citation>
    <scope>NUCLEOTIDE SEQUENCE [LARGE SCALE GENOMIC DNA]</scope>
    <source>
        <strain evidence="2 3">CCNP 1315</strain>
    </source>
</reference>
<evidence type="ECO:0000313" key="3">
    <source>
        <dbReference type="Proteomes" id="UP001301728"/>
    </source>
</evidence>
<organism evidence="2 3">
    <name type="scientific">Limnoraphis robusta CCNP1315</name>
    <dbReference type="NCBI Taxonomy" id="3110306"/>
    <lineage>
        <taxon>Bacteria</taxon>
        <taxon>Bacillati</taxon>
        <taxon>Cyanobacteriota</taxon>
        <taxon>Cyanophyceae</taxon>
        <taxon>Oscillatoriophycideae</taxon>
        <taxon>Oscillatoriales</taxon>
        <taxon>Sirenicapillariaceae</taxon>
        <taxon>Limnoraphis</taxon>
    </lineage>
</organism>
<feature type="domain" description="ParE-like toxin" evidence="1">
    <location>
        <begin position="3"/>
        <end position="36"/>
    </location>
</feature>